<evidence type="ECO:0000313" key="3">
    <source>
        <dbReference type="EMBL" id="KAH0962301.1"/>
    </source>
</evidence>
<dbReference type="OrthoDB" id="4033880at2759"/>
<feature type="compositionally biased region" description="Acidic residues" evidence="1">
    <location>
        <begin position="221"/>
        <end position="230"/>
    </location>
</feature>
<dbReference type="EMBL" id="JAIZPD010000006">
    <property type="protein sequence ID" value="KAH0962301.1"/>
    <property type="molecule type" value="Genomic_DNA"/>
</dbReference>
<dbReference type="SUPFAM" id="SSF48464">
    <property type="entry name" value="ENTH/VHS domain"/>
    <property type="match status" value="1"/>
</dbReference>
<dbReference type="GO" id="GO:0006897">
    <property type="term" value="P:endocytosis"/>
    <property type="evidence" value="ECO:0007669"/>
    <property type="project" value="TreeGrafter"/>
</dbReference>
<dbReference type="RefSeq" id="XP_044719814.1">
    <property type="nucleotide sequence ID" value="XM_044864874.1"/>
</dbReference>
<dbReference type="GO" id="GO:0030276">
    <property type="term" value="F:clathrin binding"/>
    <property type="evidence" value="ECO:0007669"/>
    <property type="project" value="TreeGrafter"/>
</dbReference>
<dbReference type="PROSITE" id="PS50942">
    <property type="entry name" value="ENTH"/>
    <property type="match status" value="1"/>
</dbReference>
<dbReference type="InterPro" id="IPR008942">
    <property type="entry name" value="ENTH_VHS"/>
</dbReference>
<organism evidence="3 4">
    <name type="scientific">Hirsutella rhossiliensis</name>
    <dbReference type="NCBI Taxonomy" id="111463"/>
    <lineage>
        <taxon>Eukaryota</taxon>
        <taxon>Fungi</taxon>
        <taxon>Dikarya</taxon>
        <taxon>Ascomycota</taxon>
        <taxon>Pezizomycotina</taxon>
        <taxon>Sordariomycetes</taxon>
        <taxon>Hypocreomycetidae</taxon>
        <taxon>Hypocreales</taxon>
        <taxon>Ophiocordycipitaceae</taxon>
        <taxon>Hirsutella</taxon>
    </lineage>
</organism>
<dbReference type="Proteomes" id="UP000824596">
    <property type="component" value="Unassembled WGS sequence"/>
</dbReference>
<feature type="region of interest" description="Disordered" evidence="1">
    <location>
        <begin position="208"/>
        <end position="409"/>
    </location>
</feature>
<reference evidence="3" key="1">
    <citation type="submission" date="2021-09" db="EMBL/GenBank/DDBJ databases">
        <title>A high-quality genome of the endoparasitic fungus Hirsutella rhossiliensis with a comparison of Hirsutella genomes reveals transposable elements contributing to genome size variation.</title>
        <authorList>
            <person name="Lin R."/>
            <person name="Jiao Y."/>
            <person name="Sun X."/>
            <person name="Ling J."/>
            <person name="Xie B."/>
            <person name="Cheng X."/>
        </authorList>
    </citation>
    <scope>NUCLEOTIDE SEQUENCE</scope>
    <source>
        <strain evidence="3">HR02</strain>
    </source>
</reference>
<dbReference type="PANTHER" id="PTHR12276:SF45">
    <property type="entry name" value="CLATHRIN INTERACTOR 1"/>
    <property type="match status" value="1"/>
</dbReference>
<dbReference type="AlphaFoldDB" id="A0A9P8SIS1"/>
<evidence type="ECO:0000256" key="1">
    <source>
        <dbReference type="SAM" id="MobiDB-lite"/>
    </source>
</evidence>
<protein>
    <submittedName>
        <fullName evidence="3">ENTH domain-containing protein</fullName>
    </submittedName>
</protein>
<dbReference type="GO" id="GO:0030125">
    <property type="term" value="C:clathrin vesicle coat"/>
    <property type="evidence" value="ECO:0007669"/>
    <property type="project" value="TreeGrafter"/>
</dbReference>
<comment type="caution">
    <text evidence="3">The sequence shown here is derived from an EMBL/GenBank/DDBJ whole genome shotgun (WGS) entry which is preliminary data.</text>
</comment>
<dbReference type="CDD" id="cd16992">
    <property type="entry name" value="ENTH_Ent3"/>
    <property type="match status" value="1"/>
</dbReference>
<dbReference type="FunFam" id="1.25.40.90:FF:000006">
    <property type="entry name" value="Clathrin interactor 1"/>
    <property type="match status" value="1"/>
</dbReference>
<dbReference type="GO" id="GO:0005543">
    <property type="term" value="F:phospholipid binding"/>
    <property type="evidence" value="ECO:0007669"/>
    <property type="project" value="TreeGrafter"/>
</dbReference>
<accession>A0A9P8SIS1</accession>
<dbReference type="GO" id="GO:0005768">
    <property type="term" value="C:endosome"/>
    <property type="evidence" value="ECO:0007669"/>
    <property type="project" value="TreeGrafter"/>
</dbReference>
<dbReference type="Pfam" id="PF01417">
    <property type="entry name" value="ENTH"/>
    <property type="match status" value="1"/>
</dbReference>
<name>A0A9P8SIS1_9HYPO</name>
<dbReference type="InterPro" id="IPR013809">
    <property type="entry name" value="ENTH"/>
</dbReference>
<dbReference type="GO" id="GO:0006895">
    <property type="term" value="P:Golgi to endosome transport"/>
    <property type="evidence" value="ECO:0007669"/>
    <property type="project" value="TreeGrafter"/>
</dbReference>
<feature type="compositionally biased region" description="Low complexity" evidence="1">
    <location>
        <begin position="307"/>
        <end position="343"/>
    </location>
</feature>
<feature type="compositionally biased region" description="Low complexity" evidence="1">
    <location>
        <begin position="388"/>
        <end position="404"/>
    </location>
</feature>
<evidence type="ECO:0000313" key="4">
    <source>
        <dbReference type="Proteomes" id="UP000824596"/>
    </source>
</evidence>
<sequence>MDLNDLKNTVSNLSLYDIKAGFRKAQNAVMNYTEMEAKVREATNNEPWGSSSTLMQEIANGTFSYQTLNEIMPMIYRRFTEKSAEEWRQIYKALQLLEFLVKHGSERVIDDARGHITLLKMLRQFHFIDQNGKDQGINVRNRAKELAELLGDVDRIRSERKKARASKNNSRFGGFGNESSGYGGGNASYGGYSGGVYGDGGGFGGQASDFRDAGGRSDKFEEYDEFDEDERPAASSSRPARRTERAGVKKTTGDTPKKKEPEVDLFSFDEPSSAAPAASNGAGLEDLAGPSGSGAGAAADDDEFDDFQSAAPSQQPAASSGAFGQPLSPPLTSTASSTAHFAAPQPLSAPQKADLGQMAQPPKQTGFQPSGPNYFGTVQSHAQPKATPPASSMAGMSSMASPTTGGDAFGALWGKASAGIKKTATAPPGPAMGQLAKEKSSAGIWGAPAAAPSRPSNGGGSASGDLLG</sequence>
<proteinExistence type="predicted"/>
<dbReference type="GO" id="GO:0005886">
    <property type="term" value="C:plasma membrane"/>
    <property type="evidence" value="ECO:0007669"/>
    <property type="project" value="TreeGrafter"/>
</dbReference>
<feature type="domain" description="ENTH" evidence="2">
    <location>
        <begin position="27"/>
        <end position="160"/>
    </location>
</feature>
<dbReference type="SMART" id="SM00273">
    <property type="entry name" value="ENTH"/>
    <property type="match status" value="1"/>
</dbReference>
<dbReference type="PANTHER" id="PTHR12276">
    <property type="entry name" value="EPSIN/ENT-RELATED"/>
    <property type="match status" value="1"/>
</dbReference>
<dbReference type="GeneID" id="68355532"/>
<feature type="region of interest" description="Disordered" evidence="1">
    <location>
        <begin position="159"/>
        <end position="180"/>
    </location>
</feature>
<gene>
    <name evidence="3" type="ORF">HRG_06403</name>
</gene>
<dbReference type="Gene3D" id="1.25.40.90">
    <property type="match status" value="1"/>
</dbReference>
<dbReference type="GO" id="GO:0005829">
    <property type="term" value="C:cytosol"/>
    <property type="evidence" value="ECO:0007669"/>
    <property type="project" value="GOC"/>
</dbReference>
<feature type="compositionally biased region" description="Basic and acidic residues" evidence="1">
    <location>
        <begin position="209"/>
        <end position="220"/>
    </location>
</feature>
<evidence type="ECO:0000259" key="2">
    <source>
        <dbReference type="PROSITE" id="PS50942"/>
    </source>
</evidence>
<feature type="compositionally biased region" description="Basic and acidic residues" evidence="1">
    <location>
        <begin position="241"/>
        <end position="262"/>
    </location>
</feature>
<feature type="compositionally biased region" description="Polar residues" evidence="1">
    <location>
        <begin position="362"/>
        <end position="382"/>
    </location>
</feature>
<feature type="compositionally biased region" description="Gly residues" evidence="1">
    <location>
        <begin position="457"/>
        <end position="468"/>
    </location>
</feature>
<feature type="region of interest" description="Disordered" evidence="1">
    <location>
        <begin position="423"/>
        <end position="468"/>
    </location>
</feature>
<keyword evidence="4" id="KW-1185">Reference proteome</keyword>